<evidence type="ECO:0000313" key="2">
    <source>
        <dbReference type="EMBL" id="MBP2387783.1"/>
    </source>
</evidence>
<name>A0ABS4XHA2_9MICC</name>
<keyword evidence="2" id="KW-0830">Ubiquinone</keyword>
<dbReference type="InterPro" id="IPR029063">
    <property type="entry name" value="SAM-dependent_MTases_sf"/>
</dbReference>
<dbReference type="Pfam" id="PF08241">
    <property type="entry name" value="Methyltransf_11"/>
    <property type="match status" value="1"/>
</dbReference>
<gene>
    <name evidence="2" type="ORF">JOF47_003294</name>
</gene>
<keyword evidence="3" id="KW-1185">Reference proteome</keyword>
<dbReference type="CDD" id="cd02440">
    <property type="entry name" value="AdoMet_MTases"/>
    <property type="match status" value="1"/>
</dbReference>
<evidence type="ECO:0000313" key="3">
    <source>
        <dbReference type="Proteomes" id="UP001296993"/>
    </source>
</evidence>
<dbReference type="Proteomes" id="UP001296993">
    <property type="component" value="Unassembled WGS sequence"/>
</dbReference>
<dbReference type="Gene3D" id="3.40.50.150">
    <property type="entry name" value="Vaccinia Virus protein VP39"/>
    <property type="match status" value="1"/>
</dbReference>
<accession>A0ABS4XHA2</accession>
<evidence type="ECO:0000259" key="1">
    <source>
        <dbReference type="Pfam" id="PF08241"/>
    </source>
</evidence>
<reference evidence="2 3" key="1">
    <citation type="submission" date="2021-03" db="EMBL/GenBank/DDBJ databases">
        <title>Sequencing the genomes of 1000 actinobacteria strains.</title>
        <authorList>
            <person name="Klenk H.-P."/>
        </authorList>
    </citation>
    <scope>NUCLEOTIDE SEQUENCE [LARGE SCALE GENOMIC DNA]</scope>
    <source>
        <strain evidence="2 3">DSM 15797</strain>
    </source>
</reference>
<dbReference type="SUPFAM" id="SSF53335">
    <property type="entry name" value="S-adenosyl-L-methionine-dependent methyltransferases"/>
    <property type="match status" value="1"/>
</dbReference>
<dbReference type="EMBL" id="JAGIOF010000001">
    <property type="protein sequence ID" value="MBP2387783.1"/>
    <property type="molecule type" value="Genomic_DNA"/>
</dbReference>
<comment type="caution">
    <text evidence="2">The sequence shown here is derived from an EMBL/GenBank/DDBJ whole genome shotgun (WGS) entry which is preliminary data.</text>
</comment>
<sequence>MSQDTNYDTFAEAYSTENETSLINAFYERPAMLKLAGDVRNRRILDAGCGSGPLAEALVGRGATVTGFDSSQEMINLARKRLGEEAELLVADLGRPLPFPDDTFDDVVASLVFHYLEDWVEPLTEIRRVLRPGGRIIMSVNHPIIYPWTNPGTDYFKPAKYSDEHTFNGQPGTLTYWHRPLHAMTDAFAQAGFQIEAVSEPPYSTDAPAEIIPPQFKDRTSFLSFIFFVLRAQ</sequence>
<dbReference type="InterPro" id="IPR013216">
    <property type="entry name" value="Methyltransf_11"/>
</dbReference>
<dbReference type="RefSeq" id="WP_210000290.1">
    <property type="nucleotide sequence ID" value="NZ_BAAAJY010000001.1"/>
</dbReference>
<protein>
    <submittedName>
        <fullName evidence="2">Ubiquinone/menaquinone biosynthesis C-methylase UbiE</fullName>
    </submittedName>
</protein>
<feature type="domain" description="Methyltransferase type 11" evidence="1">
    <location>
        <begin position="45"/>
        <end position="138"/>
    </location>
</feature>
<organism evidence="2 3">
    <name type="scientific">Paeniglutamicibacter kerguelensis</name>
    <dbReference type="NCBI Taxonomy" id="254788"/>
    <lineage>
        <taxon>Bacteria</taxon>
        <taxon>Bacillati</taxon>
        <taxon>Actinomycetota</taxon>
        <taxon>Actinomycetes</taxon>
        <taxon>Micrococcales</taxon>
        <taxon>Micrococcaceae</taxon>
        <taxon>Paeniglutamicibacter</taxon>
    </lineage>
</organism>
<proteinExistence type="predicted"/>
<dbReference type="PANTHER" id="PTHR43861">
    <property type="entry name" value="TRANS-ACONITATE 2-METHYLTRANSFERASE-RELATED"/>
    <property type="match status" value="1"/>
</dbReference>